<protein>
    <submittedName>
        <fullName evidence="1">Uncharacterized protein</fullName>
    </submittedName>
</protein>
<name>A0A2K5PLS2_CEBIM</name>
<reference evidence="1" key="2">
    <citation type="submission" date="2025-09" db="UniProtKB">
        <authorList>
            <consortium name="Ensembl"/>
        </authorList>
    </citation>
    <scope>IDENTIFICATION</scope>
</reference>
<evidence type="ECO:0000313" key="2">
    <source>
        <dbReference type="Proteomes" id="UP000233040"/>
    </source>
</evidence>
<keyword evidence="2" id="KW-1185">Reference proteome</keyword>
<evidence type="ECO:0000313" key="1">
    <source>
        <dbReference type="Ensembl" id="ENSCCAP00000004593.1"/>
    </source>
</evidence>
<accession>A0A2K5PLS2</accession>
<sequence length="11" mass="1373">MSMTLGYWDIR</sequence>
<proteinExistence type="predicted"/>
<dbReference type="Proteomes" id="UP000233040">
    <property type="component" value="Unassembled WGS sequence"/>
</dbReference>
<reference evidence="1" key="1">
    <citation type="submission" date="2025-08" db="UniProtKB">
        <authorList>
            <consortium name="Ensembl"/>
        </authorList>
    </citation>
    <scope>IDENTIFICATION</scope>
</reference>
<organism evidence="1 2">
    <name type="scientific">Cebus imitator</name>
    <name type="common">Panamanian white-faced capuchin</name>
    <name type="synonym">Cebus capucinus imitator</name>
    <dbReference type="NCBI Taxonomy" id="2715852"/>
    <lineage>
        <taxon>Eukaryota</taxon>
        <taxon>Metazoa</taxon>
        <taxon>Chordata</taxon>
        <taxon>Craniata</taxon>
        <taxon>Vertebrata</taxon>
        <taxon>Euteleostomi</taxon>
        <taxon>Mammalia</taxon>
        <taxon>Eutheria</taxon>
        <taxon>Euarchontoglires</taxon>
        <taxon>Primates</taxon>
        <taxon>Haplorrhini</taxon>
        <taxon>Platyrrhini</taxon>
        <taxon>Cebidae</taxon>
        <taxon>Cebinae</taxon>
        <taxon>Cebus</taxon>
    </lineage>
</organism>
<dbReference type="Ensembl" id="ENSCCAT00000021791.1">
    <property type="protein sequence ID" value="ENSCCAP00000004593.1"/>
    <property type="gene ID" value="ENSCCAG00000019852.1"/>
</dbReference>